<evidence type="ECO:0000313" key="3">
    <source>
        <dbReference type="Proteomes" id="UP000245119"/>
    </source>
</evidence>
<keyword evidence="3" id="KW-1185">Reference proteome</keyword>
<protein>
    <submittedName>
        <fullName evidence="2">Uncharacterized protein</fullName>
    </submittedName>
</protein>
<dbReference type="Proteomes" id="UP000245119">
    <property type="component" value="Linkage Group LG7"/>
</dbReference>
<name>A0A2T7P2U1_POMCA</name>
<feature type="region of interest" description="Disordered" evidence="1">
    <location>
        <begin position="1"/>
        <end position="54"/>
    </location>
</feature>
<proteinExistence type="predicted"/>
<dbReference type="AlphaFoldDB" id="A0A2T7P2U1"/>
<evidence type="ECO:0000256" key="1">
    <source>
        <dbReference type="SAM" id="MobiDB-lite"/>
    </source>
</evidence>
<accession>A0A2T7P2U1</accession>
<gene>
    <name evidence="2" type="ORF">C0Q70_12903</name>
</gene>
<reference evidence="2 3" key="1">
    <citation type="submission" date="2018-04" db="EMBL/GenBank/DDBJ databases">
        <title>The genome of golden apple snail Pomacea canaliculata provides insight into stress tolerance and invasive adaptation.</title>
        <authorList>
            <person name="Liu C."/>
            <person name="Liu B."/>
            <person name="Ren Y."/>
            <person name="Zhang Y."/>
            <person name="Wang H."/>
            <person name="Li S."/>
            <person name="Jiang F."/>
            <person name="Yin L."/>
            <person name="Zhang G."/>
            <person name="Qian W."/>
            <person name="Fan W."/>
        </authorList>
    </citation>
    <scope>NUCLEOTIDE SEQUENCE [LARGE SCALE GENOMIC DNA]</scope>
    <source>
        <strain evidence="2">SZHN2017</strain>
        <tissue evidence="2">Muscle</tissue>
    </source>
</reference>
<evidence type="ECO:0000313" key="2">
    <source>
        <dbReference type="EMBL" id="PVD27731.1"/>
    </source>
</evidence>
<comment type="caution">
    <text evidence="2">The sequence shown here is derived from an EMBL/GenBank/DDBJ whole genome shotgun (WGS) entry which is preliminary data.</text>
</comment>
<sequence>MAGWKTQVYVSKTGSLETSRQEEEETSRSGVGADEGDDNIQGAGQCNDGKQLPWKEDEVEMGAGVNHKLSAIES</sequence>
<organism evidence="2 3">
    <name type="scientific">Pomacea canaliculata</name>
    <name type="common">Golden apple snail</name>
    <dbReference type="NCBI Taxonomy" id="400727"/>
    <lineage>
        <taxon>Eukaryota</taxon>
        <taxon>Metazoa</taxon>
        <taxon>Spiralia</taxon>
        <taxon>Lophotrochozoa</taxon>
        <taxon>Mollusca</taxon>
        <taxon>Gastropoda</taxon>
        <taxon>Caenogastropoda</taxon>
        <taxon>Architaenioglossa</taxon>
        <taxon>Ampullarioidea</taxon>
        <taxon>Ampullariidae</taxon>
        <taxon>Pomacea</taxon>
    </lineage>
</organism>
<dbReference type="EMBL" id="PZQS01000007">
    <property type="protein sequence ID" value="PVD27731.1"/>
    <property type="molecule type" value="Genomic_DNA"/>
</dbReference>